<dbReference type="GO" id="GO:0005794">
    <property type="term" value="C:Golgi apparatus"/>
    <property type="evidence" value="ECO:0007669"/>
    <property type="project" value="TreeGrafter"/>
</dbReference>
<evidence type="ECO:0000313" key="4">
    <source>
        <dbReference type="EMBL" id="CAL4097368.1"/>
    </source>
</evidence>
<evidence type="ECO:0000256" key="2">
    <source>
        <dbReference type="SAM" id="Coils"/>
    </source>
</evidence>
<dbReference type="SMART" id="SM00755">
    <property type="entry name" value="Grip"/>
    <property type="match status" value="1"/>
</dbReference>
<dbReference type="PROSITE" id="PS50913">
    <property type="entry name" value="GRIP"/>
    <property type="match status" value="1"/>
</dbReference>
<feature type="coiled-coil region" evidence="2">
    <location>
        <begin position="2"/>
        <end position="225"/>
    </location>
</feature>
<keyword evidence="1 2" id="KW-0175">Coiled coil</keyword>
<reference evidence="4 5" key="1">
    <citation type="submission" date="2024-05" db="EMBL/GenBank/DDBJ databases">
        <authorList>
            <person name="Wallberg A."/>
        </authorList>
    </citation>
    <scope>NUCLEOTIDE SEQUENCE [LARGE SCALE GENOMIC DNA]</scope>
</reference>
<protein>
    <recommendedName>
        <fullName evidence="3">GRIP domain-containing protein</fullName>
    </recommendedName>
</protein>
<dbReference type="PANTHER" id="PTHR23157">
    <property type="entry name" value="GRIP AND COILED-COIL DOMAIN-CONTAINING PROTEIN 1"/>
    <property type="match status" value="1"/>
</dbReference>
<accession>A0AAV2QTV4</accession>
<dbReference type="Pfam" id="PF01465">
    <property type="entry name" value="GRIP"/>
    <property type="match status" value="1"/>
</dbReference>
<dbReference type="EMBL" id="CAXKWB010010254">
    <property type="protein sequence ID" value="CAL4097368.1"/>
    <property type="molecule type" value="Genomic_DNA"/>
</dbReference>
<dbReference type="AlphaFoldDB" id="A0AAV2QTV4"/>
<feature type="domain" description="GRIP" evidence="3">
    <location>
        <begin position="296"/>
        <end position="345"/>
    </location>
</feature>
<dbReference type="Proteomes" id="UP001497623">
    <property type="component" value="Unassembled WGS sequence"/>
</dbReference>
<name>A0AAV2QTV4_MEGNR</name>
<evidence type="ECO:0000313" key="5">
    <source>
        <dbReference type="Proteomes" id="UP001497623"/>
    </source>
</evidence>
<dbReference type="Gene3D" id="1.10.220.60">
    <property type="entry name" value="GRIP domain"/>
    <property type="match status" value="1"/>
</dbReference>
<dbReference type="InterPro" id="IPR000237">
    <property type="entry name" value="GRIP_dom"/>
</dbReference>
<evidence type="ECO:0000256" key="1">
    <source>
        <dbReference type="ARBA" id="ARBA00023054"/>
    </source>
</evidence>
<proteinExistence type="predicted"/>
<comment type="caution">
    <text evidence="4">The sequence shown here is derived from an EMBL/GenBank/DDBJ whole genome shotgun (WGS) entry which is preliminary data.</text>
</comment>
<gene>
    <name evidence="4" type="ORF">MNOR_LOCUS15974</name>
</gene>
<feature type="non-terminal residue" evidence="4">
    <location>
        <position position="1"/>
    </location>
</feature>
<keyword evidence="5" id="KW-1185">Reference proteome</keyword>
<evidence type="ECO:0000259" key="3">
    <source>
        <dbReference type="PROSITE" id="PS50913"/>
    </source>
</evidence>
<dbReference type="InterPro" id="IPR051952">
    <property type="entry name" value="Golgi-autophagy_related"/>
</dbReference>
<dbReference type="PANTHER" id="PTHR23157:SF24">
    <property type="entry name" value="GOLGIN SUBFAMILY A MEMBER 1"/>
    <property type="match status" value="1"/>
</dbReference>
<feature type="non-terminal residue" evidence="4">
    <location>
        <position position="373"/>
    </location>
</feature>
<organism evidence="4 5">
    <name type="scientific">Meganyctiphanes norvegica</name>
    <name type="common">Northern krill</name>
    <name type="synonym">Thysanopoda norvegica</name>
    <dbReference type="NCBI Taxonomy" id="48144"/>
    <lineage>
        <taxon>Eukaryota</taxon>
        <taxon>Metazoa</taxon>
        <taxon>Ecdysozoa</taxon>
        <taxon>Arthropoda</taxon>
        <taxon>Crustacea</taxon>
        <taxon>Multicrustacea</taxon>
        <taxon>Malacostraca</taxon>
        <taxon>Eumalacostraca</taxon>
        <taxon>Eucarida</taxon>
        <taxon>Euphausiacea</taxon>
        <taxon>Euphausiidae</taxon>
        <taxon>Meganyctiphanes</taxon>
    </lineage>
</organism>
<sequence>VEEQLRKEQSQLNEDVESLKWQLQTTTTEKDQEIAKLSEELKTVSENFESSSNEAATTLENYTKVQEQYNDLESELFEVKDKLTSALADLLNSQKDKKAIEDTLQQERNARELVVREREDLESNLQVVTSEKTRLSQNLDEYVEKESRLEENVKSLETRIKEEEQIKCDIESKLSEKEIENERLRTELLEYENELVHKIEHSDLVNELKENIKSLEDELVEKKQALKVQGGRLADMKKTIQRELKLSPDSTDSITDLQKSSNGGNKSAMGVATVTNIPVSHALNNTSTGQLITNGAYEEPVNSEYLKHVIIKFLTSRESEAVRLTKAVATLLHMTPEEERLLRDTLDWKMSWFGSKPNLGEGQMAKTIPPSTC</sequence>